<evidence type="ECO:0000259" key="14">
    <source>
        <dbReference type="PROSITE" id="PS50041"/>
    </source>
</evidence>
<name>A0A6P8ES00_CLUHA</name>
<evidence type="ECO:0000313" key="17">
    <source>
        <dbReference type="RefSeq" id="XP_031414809.1"/>
    </source>
</evidence>
<dbReference type="InterPro" id="IPR036943">
    <property type="entry name" value="FN_type2_sf"/>
</dbReference>
<keyword evidence="5" id="KW-0677">Repeat</keyword>
<feature type="domain" description="C-type lectin" evidence="14">
    <location>
        <begin position="1108"/>
        <end position="1211"/>
    </location>
</feature>
<dbReference type="CTD" id="4065"/>
<keyword evidence="2" id="KW-0254">Endocytosis</keyword>
<dbReference type="PROSITE" id="PS00615">
    <property type="entry name" value="C_TYPE_LECTIN_1"/>
    <property type="match status" value="1"/>
</dbReference>
<evidence type="ECO:0000256" key="7">
    <source>
        <dbReference type="ARBA" id="ARBA00023136"/>
    </source>
</evidence>
<dbReference type="PROSITE" id="PS50231">
    <property type="entry name" value="RICIN_B_LECTIN"/>
    <property type="match status" value="1"/>
</dbReference>
<evidence type="ECO:0000256" key="8">
    <source>
        <dbReference type="ARBA" id="ARBA00023157"/>
    </source>
</evidence>
<evidence type="ECO:0000256" key="5">
    <source>
        <dbReference type="ARBA" id="ARBA00022737"/>
    </source>
</evidence>
<keyword evidence="16" id="KW-1185">Reference proteome</keyword>
<feature type="domain" description="C-type lectin" evidence="14">
    <location>
        <begin position="1395"/>
        <end position="1502"/>
    </location>
</feature>
<feature type="domain" description="C-type lectin" evidence="14">
    <location>
        <begin position="237"/>
        <end position="356"/>
    </location>
</feature>
<feature type="domain" description="C-type lectin" evidence="14">
    <location>
        <begin position="1247"/>
        <end position="1356"/>
    </location>
</feature>
<feature type="transmembrane region" description="Helical" evidence="12">
    <location>
        <begin position="1678"/>
        <end position="1698"/>
    </location>
</feature>
<keyword evidence="9" id="KW-0675">Receptor</keyword>
<dbReference type="InterPro" id="IPR050111">
    <property type="entry name" value="C-type_lectin/snaclec_domain"/>
</dbReference>
<comment type="caution">
    <text evidence="11">Lacks conserved residue(s) required for the propagation of feature annotation.</text>
</comment>
<reference evidence="17" key="1">
    <citation type="submission" date="2025-08" db="UniProtKB">
        <authorList>
            <consortium name="RefSeq"/>
        </authorList>
    </citation>
    <scope>IDENTIFICATION</scope>
</reference>
<dbReference type="RefSeq" id="XP_031414809.1">
    <property type="nucleotide sequence ID" value="XM_031558949.2"/>
</dbReference>
<keyword evidence="10" id="KW-0325">Glycoprotein</keyword>
<accession>A0A6P8ES00</accession>
<dbReference type="Pfam" id="PF00040">
    <property type="entry name" value="fn2"/>
    <property type="match status" value="1"/>
</dbReference>
<feature type="domain" description="Fibronectin type-II" evidence="15">
    <location>
        <begin position="171"/>
        <end position="224"/>
    </location>
</feature>
<dbReference type="InterPro" id="IPR000562">
    <property type="entry name" value="FN_type2_dom"/>
</dbReference>
<dbReference type="PROSITE" id="PS50041">
    <property type="entry name" value="C_TYPE_LECTIN_2"/>
    <property type="match status" value="9"/>
</dbReference>
<dbReference type="Pfam" id="PF00059">
    <property type="entry name" value="Lectin_C"/>
    <property type="match status" value="9"/>
</dbReference>
<dbReference type="Gene3D" id="2.80.10.50">
    <property type="match status" value="1"/>
</dbReference>
<feature type="domain" description="C-type lectin" evidence="14">
    <location>
        <begin position="1538"/>
        <end position="1666"/>
    </location>
</feature>
<keyword evidence="8" id="KW-1015">Disulfide bond</keyword>
<dbReference type="Gene3D" id="2.10.10.10">
    <property type="entry name" value="Fibronectin, type II, collagen-binding"/>
    <property type="match status" value="1"/>
</dbReference>
<proteinExistence type="predicted"/>
<evidence type="ECO:0000256" key="10">
    <source>
        <dbReference type="ARBA" id="ARBA00023180"/>
    </source>
</evidence>
<feature type="domain" description="C-type lectin" evidence="14">
    <location>
        <begin position="381"/>
        <end position="497"/>
    </location>
</feature>
<dbReference type="SMART" id="SM00059">
    <property type="entry name" value="FN2"/>
    <property type="match status" value="1"/>
</dbReference>
<dbReference type="SUPFAM" id="SSF57440">
    <property type="entry name" value="Kringle-like"/>
    <property type="match status" value="1"/>
</dbReference>
<feature type="signal peptide" evidence="13">
    <location>
        <begin position="1"/>
        <end position="22"/>
    </location>
</feature>
<feature type="domain" description="C-type lectin" evidence="14">
    <location>
        <begin position="962"/>
        <end position="1081"/>
    </location>
</feature>
<dbReference type="CDD" id="cd00062">
    <property type="entry name" value="FN2"/>
    <property type="match status" value="1"/>
</dbReference>
<sequence>MSWNIQAKVFTVVFTAFLSGHSSSFGYCAPSGNLDDDAFTIQHVNTSQCLGVSAEAQSLSLANCTTSVGPGVLWKWGSSHRLFHVGSSRCLGLEVHTKTLALSDCDSKGTMLKWLCVGQAIYTDYEMGLTRGAGAAVVAKRKPADAWRRGGSEENICQQPYKTIHTKDGNALGSPCVFPFRYNGTWHHRCLPGQPDLENLPEKLSWCSSTMNFEQQRKWGFCLQNVEGCHTLWESSTNGHCYQTVATAAVTWHQARDSCRSQGGDLLSVSSVAELKALEAMDLPDKLWIGLNQMDWAEGWQWSDGSPLYVVNWAPEMPTPVGLGELDCGVLTSSKDGYKKNYENAMCERKLPYICKKSNSTKPTERTVYKSTVCEDGWFPWDGRCLKHFMDAMTQSHAQESCTSNNASLLSIHSLEDMLMFNVKLPSGVDMWTGLKGNGIPLVFEWQDDSNVTYTHWAKGSPHIEQRTPLPTCVRFTGENHEWVLTDCNVKLTYLCAKKGVVNTSVHNEGCLEEGWRRHGNACYKIELKPVSFKQSCNLTINDRFEQVFINRLLREHLSSYTQYVWTGLQDIKGNGEFSWTNGENVTFTNWGYGEPGSGGGCAVMSTSRPLGKWLTRNCSLFEAGTICKKYLTPLKPPPKLNLTAPCPNGWFSKEGIPYCYKVFHEERLTRTRTWTEAEGFCHSLGAHLPSFGNVDEMTALHYVMRDVISDDRYFWVGMNRRNPNNDNAWEWSDGRPMSTSIFPMEVHEDDEYNRDCTAFKSLRGSFHLLFFFLLHDLPPRPFYATPFHCDAQLEWACQIPRGTTPLQPIWYNPGGHHDTSVFVDGQEFWFVTSPWLSYEEASLYCSSNNSRLAVPVNINSAKTMQEQILKHSPDIKTTWWADLKEPGPYVPLPFTQLHFYHSSFLGRCPSLSQDSMIPDYKKLCSEKLPFVCEVLNVTATEKQPIGPHPPGLPCDGGSIAFRDKCYTVIRPVVTTFKKASEICQAHRAQLITIRDQVEQDFINTLQPSLLLRTWIGLKLKSQDMQWEDNTPVTYLNFHPLVHGQYRRIHVNGPEALELCAYIFSDPDSDILGTWDYTSCSDFQNISICQHDADKPEVAVISDQPFQVRNHTYHLVPGVNMTWFDALEMCKEKDMELASVADAFQQAVLTVNVSRLGKPLWIGLFSEDDGEHYRWTDHSHTVFSRWSKESTTGRCVYLDTDGFWKATDCGQGLSGAICHIPHEVIITPEHASMKCPHKGNGPNWFPYKNNCYTFQMLHSRWDHYDNGQIQKTCQELDPKAALLTIRDEEENEYLRKKLLPLKSLAQFVWLGLHKDNNTKQLKWYDETYVQYSNWKGGRPEVEGEFLAGLSLDGRWDLFSDDQYFTIFKQRTVVACKIEQNDREEFQKSPWDVTKYANHSYRVEGRKLTWFQAQEECARGGGHLASILSAAQSKELLAMAKRDGFPLWIGLSNQAGNSSAYEWSDGSTFDYTPAGFHRGAVEDGCVFMDTSGMWVSISCQDKMEGALCYNSTVERAKPQKAPVSHRCPKTKGVSQWVEHGDHCYAFDMTFYNYTVFNLTYAKRVCEQLDSSAHLLSIKSEVENDFVSKYVSSNPHITSRVWLGIGFTQDTSGFKWMDDSKVDFSKWSSVPRETRTFPPPDICAVMLTNEDGFWNQTSCLESRGRIVCKIPMRSGGMSPATIFCIIVIPALLGIALYILYKKNRHHFFSAVRYQRSFDDVDSTSIINDTE</sequence>
<evidence type="ECO:0000256" key="4">
    <source>
        <dbReference type="ARBA" id="ARBA00022729"/>
    </source>
</evidence>
<dbReference type="SUPFAM" id="SSF56436">
    <property type="entry name" value="C-type lectin-like"/>
    <property type="match status" value="10"/>
</dbReference>
<evidence type="ECO:0000259" key="15">
    <source>
        <dbReference type="PROSITE" id="PS51092"/>
    </source>
</evidence>
<dbReference type="InterPro" id="IPR016187">
    <property type="entry name" value="CTDL_fold"/>
</dbReference>
<dbReference type="CDD" id="cd00037">
    <property type="entry name" value="CLECT"/>
    <property type="match status" value="9"/>
</dbReference>
<dbReference type="PANTHER" id="PTHR22803">
    <property type="entry name" value="MANNOSE, PHOSPHOLIPASE, LECTIN RECEPTOR RELATED"/>
    <property type="match status" value="1"/>
</dbReference>
<keyword evidence="6 12" id="KW-1133">Transmembrane helix</keyword>
<keyword evidence="7 12" id="KW-0472">Membrane</keyword>
<dbReference type="FunFam" id="3.10.100.10:FF:000047">
    <property type="entry name" value="lymphocyte antigen 75"/>
    <property type="match status" value="1"/>
</dbReference>
<dbReference type="InterPro" id="IPR000772">
    <property type="entry name" value="Ricin_B_lectin"/>
</dbReference>
<dbReference type="InterPro" id="IPR018378">
    <property type="entry name" value="C-type_lectin_CS"/>
</dbReference>
<evidence type="ECO:0000256" key="12">
    <source>
        <dbReference type="SAM" id="Phobius"/>
    </source>
</evidence>
<dbReference type="Proteomes" id="UP000515152">
    <property type="component" value="Chromosome 21"/>
</dbReference>
<protein>
    <submittedName>
        <fullName evidence="17">Lymphocyte antigen 75 isoform X2</fullName>
    </submittedName>
</protein>
<keyword evidence="3 12" id="KW-0812">Transmembrane</keyword>
<dbReference type="GO" id="GO:0016020">
    <property type="term" value="C:membrane"/>
    <property type="evidence" value="ECO:0007669"/>
    <property type="project" value="UniProtKB-SubCell"/>
</dbReference>
<feature type="chain" id="PRO_5028400228" evidence="13">
    <location>
        <begin position="23"/>
        <end position="1728"/>
    </location>
</feature>
<evidence type="ECO:0000256" key="6">
    <source>
        <dbReference type="ARBA" id="ARBA00022989"/>
    </source>
</evidence>
<evidence type="ECO:0000256" key="13">
    <source>
        <dbReference type="SAM" id="SignalP"/>
    </source>
</evidence>
<dbReference type="InterPro" id="IPR001304">
    <property type="entry name" value="C-type_lectin-like"/>
</dbReference>
<feature type="domain" description="C-type lectin" evidence="14">
    <location>
        <begin position="507"/>
        <end position="620"/>
    </location>
</feature>
<evidence type="ECO:0000256" key="2">
    <source>
        <dbReference type="ARBA" id="ARBA00022583"/>
    </source>
</evidence>
<dbReference type="PROSITE" id="PS51092">
    <property type="entry name" value="FN2_2"/>
    <property type="match status" value="1"/>
</dbReference>
<dbReference type="InterPro" id="IPR016186">
    <property type="entry name" value="C-type_lectin-like/link_sf"/>
</dbReference>
<dbReference type="Pfam" id="PF24562">
    <property type="entry name" value="CysR_MRC2_N"/>
    <property type="match status" value="1"/>
</dbReference>
<dbReference type="InterPro" id="IPR013806">
    <property type="entry name" value="Kringle-like"/>
</dbReference>
<dbReference type="InterPro" id="IPR035992">
    <property type="entry name" value="Ricin_B-like_lectins"/>
</dbReference>
<evidence type="ECO:0000256" key="3">
    <source>
        <dbReference type="ARBA" id="ARBA00022692"/>
    </source>
</evidence>
<dbReference type="Gene3D" id="3.10.100.10">
    <property type="entry name" value="Mannose-Binding Protein A, subunit A"/>
    <property type="match status" value="9"/>
</dbReference>
<feature type="domain" description="C-type lectin" evidence="14">
    <location>
        <begin position="659"/>
        <end position="799"/>
    </location>
</feature>
<dbReference type="FunFam" id="3.10.100.10:FF:000036">
    <property type="entry name" value="Lymphocyte antigen 75"/>
    <property type="match status" value="1"/>
</dbReference>
<gene>
    <name evidence="17" type="primary">ly75</name>
</gene>
<dbReference type="SUPFAM" id="SSF50370">
    <property type="entry name" value="Ricin B-like lectins"/>
    <property type="match status" value="1"/>
</dbReference>
<dbReference type="SMART" id="SM00034">
    <property type="entry name" value="CLECT"/>
    <property type="match status" value="10"/>
</dbReference>
<evidence type="ECO:0000313" key="16">
    <source>
        <dbReference type="Proteomes" id="UP000515152"/>
    </source>
</evidence>
<comment type="subcellular location">
    <subcellularLocation>
        <location evidence="1">Membrane</location>
        <topology evidence="1">Single-pass membrane protein</topology>
    </subcellularLocation>
</comment>
<evidence type="ECO:0000256" key="11">
    <source>
        <dbReference type="PROSITE-ProRule" id="PRU00479"/>
    </source>
</evidence>
<dbReference type="GeneID" id="105911863"/>
<dbReference type="GO" id="GO:0006897">
    <property type="term" value="P:endocytosis"/>
    <property type="evidence" value="ECO:0007669"/>
    <property type="project" value="UniProtKB-KW"/>
</dbReference>
<keyword evidence="4 13" id="KW-0732">Signal</keyword>
<evidence type="ECO:0000256" key="1">
    <source>
        <dbReference type="ARBA" id="ARBA00004167"/>
    </source>
</evidence>
<evidence type="ECO:0000256" key="9">
    <source>
        <dbReference type="ARBA" id="ARBA00023170"/>
    </source>
</evidence>
<organism evidence="16 17">
    <name type="scientific">Clupea harengus</name>
    <name type="common">Atlantic herring</name>
    <dbReference type="NCBI Taxonomy" id="7950"/>
    <lineage>
        <taxon>Eukaryota</taxon>
        <taxon>Metazoa</taxon>
        <taxon>Chordata</taxon>
        <taxon>Craniata</taxon>
        <taxon>Vertebrata</taxon>
        <taxon>Euteleostomi</taxon>
        <taxon>Actinopterygii</taxon>
        <taxon>Neopterygii</taxon>
        <taxon>Teleostei</taxon>
        <taxon>Clupei</taxon>
        <taxon>Clupeiformes</taxon>
        <taxon>Clupeoidei</taxon>
        <taxon>Clupeidae</taxon>
        <taxon>Clupea</taxon>
    </lineage>
</organism>